<dbReference type="Proteomes" id="UP000249661">
    <property type="component" value="Unassembled WGS sequence"/>
</dbReference>
<proteinExistence type="predicted"/>
<evidence type="ECO:0000313" key="2">
    <source>
        <dbReference type="Proteomes" id="UP000249661"/>
    </source>
</evidence>
<keyword evidence="2" id="KW-1185">Reference proteome</keyword>
<gene>
    <name evidence="1" type="ORF">BO66DRAFT_58375</name>
</gene>
<dbReference type="EMBL" id="KZ824950">
    <property type="protein sequence ID" value="RAH71115.1"/>
    <property type="molecule type" value="Genomic_DNA"/>
</dbReference>
<name>A0ACD1HCD1_9EURO</name>
<sequence>MTRWGRQAATSLSPSAPLSPRLSNCKPTAIAKIFILALCESRFHRFFNLNFLQLNSSATLRQLRCHTTPFINSSLNRKRRHIDQGLGVGTADGLAGGNAAGSRKLAR</sequence>
<accession>A0ACD1HCD1</accession>
<reference evidence="1" key="1">
    <citation type="submission" date="2018-02" db="EMBL/GenBank/DDBJ databases">
        <title>The genomes of Aspergillus section Nigri reveals drivers in fungal speciation.</title>
        <authorList>
            <consortium name="DOE Joint Genome Institute"/>
            <person name="Vesth T.C."/>
            <person name="Nybo J."/>
            <person name="Theobald S."/>
            <person name="Brandl J."/>
            <person name="Frisvad J.C."/>
            <person name="Nielsen K.F."/>
            <person name="Lyhne E.K."/>
            <person name="Kogle M.E."/>
            <person name="Kuo A."/>
            <person name="Riley R."/>
            <person name="Clum A."/>
            <person name="Nolan M."/>
            <person name="Lipzen A."/>
            <person name="Salamov A."/>
            <person name="Henrissat B."/>
            <person name="Wiebenga A."/>
            <person name="De vries R.P."/>
            <person name="Grigoriev I.V."/>
            <person name="Mortensen U.H."/>
            <person name="Andersen M.R."/>
            <person name="Baker S.E."/>
        </authorList>
    </citation>
    <scope>NUCLEOTIDE SEQUENCE</scope>
    <source>
        <strain evidence="1">CBS 121060</strain>
    </source>
</reference>
<organism evidence="1 2">
    <name type="scientific">Aspergillus aculeatinus CBS 121060</name>
    <dbReference type="NCBI Taxonomy" id="1448322"/>
    <lineage>
        <taxon>Eukaryota</taxon>
        <taxon>Fungi</taxon>
        <taxon>Dikarya</taxon>
        <taxon>Ascomycota</taxon>
        <taxon>Pezizomycotina</taxon>
        <taxon>Eurotiomycetes</taxon>
        <taxon>Eurotiomycetidae</taxon>
        <taxon>Eurotiales</taxon>
        <taxon>Aspergillaceae</taxon>
        <taxon>Aspergillus</taxon>
        <taxon>Aspergillus subgen. Circumdati</taxon>
    </lineage>
</organism>
<protein>
    <submittedName>
        <fullName evidence="1">Uncharacterized protein</fullName>
    </submittedName>
</protein>
<evidence type="ECO:0000313" key="1">
    <source>
        <dbReference type="EMBL" id="RAH71115.1"/>
    </source>
</evidence>